<dbReference type="InterPro" id="IPR000873">
    <property type="entry name" value="AMP-dep_synth/lig_dom"/>
</dbReference>
<evidence type="ECO:0000313" key="4">
    <source>
        <dbReference type="WBParaSite" id="Csp11.Scaffold596.g5295.t1"/>
    </source>
</evidence>
<keyword evidence="3" id="KW-1185">Reference proteome</keyword>
<dbReference type="PANTHER" id="PTHR44394:SF1">
    <property type="entry name" value="BETA-ALANINE-ACTIVATING ENZYME"/>
    <property type="match status" value="1"/>
</dbReference>
<dbReference type="Gene3D" id="2.130.10.10">
    <property type="entry name" value="YVTN repeat-like/Quinoprotein amine dehydrogenase"/>
    <property type="match status" value="1"/>
</dbReference>
<evidence type="ECO:0000259" key="1">
    <source>
        <dbReference type="Pfam" id="PF00501"/>
    </source>
</evidence>
<dbReference type="SUPFAM" id="SSF56801">
    <property type="entry name" value="Acetyl-CoA synthetase-like"/>
    <property type="match status" value="1"/>
</dbReference>
<dbReference type="InterPro" id="IPR052091">
    <property type="entry name" value="Beta-ala_Activ/Resist"/>
</dbReference>
<accession>A0A1I7TF07</accession>
<feature type="domain" description="Pyrrolo-quinoline quinone repeat" evidence="2">
    <location>
        <begin position="364"/>
        <end position="697"/>
    </location>
</feature>
<dbReference type="InterPro" id="IPR015943">
    <property type="entry name" value="WD40/YVTN_repeat-like_dom_sf"/>
</dbReference>
<dbReference type="Pfam" id="PF00501">
    <property type="entry name" value="AMP-binding"/>
    <property type="match status" value="1"/>
</dbReference>
<evidence type="ECO:0000259" key="2">
    <source>
        <dbReference type="Pfam" id="PF13570"/>
    </source>
</evidence>
<dbReference type="STRING" id="1561998.A0A1I7TF07"/>
<organism evidence="3 4">
    <name type="scientific">Caenorhabditis tropicalis</name>
    <dbReference type="NCBI Taxonomy" id="1561998"/>
    <lineage>
        <taxon>Eukaryota</taxon>
        <taxon>Metazoa</taxon>
        <taxon>Ecdysozoa</taxon>
        <taxon>Nematoda</taxon>
        <taxon>Chromadorea</taxon>
        <taxon>Rhabditida</taxon>
        <taxon>Rhabditina</taxon>
        <taxon>Rhabditomorpha</taxon>
        <taxon>Rhabditoidea</taxon>
        <taxon>Rhabditidae</taxon>
        <taxon>Peloderinae</taxon>
        <taxon>Caenorhabditis</taxon>
    </lineage>
</organism>
<dbReference type="InterPro" id="IPR011047">
    <property type="entry name" value="Quinoprotein_ADH-like_sf"/>
</dbReference>
<dbReference type="InterPro" id="IPR042099">
    <property type="entry name" value="ANL_N_sf"/>
</dbReference>
<dbReference type="GO" id="GO:0043041">
    <property type="term" value="P:amino acid activation for nonribosomal peptide biosynthetic process"/>
    <property type="evidence" value="ECO:0007669"/>
    <property type="project" value="TreeGrafter"/>
</dbReference>
<dbReference type="Proteomes" id="UP000095282">
    <property type="component" value="Unplaced"/>
</dbReference>
<dbReference type="AlphaFoldDB" id="A0A1I7TF07"/>
<dbReference type="PANTHER" id="PTHR44394">
    <property type="entry name" value="BETA-ALANINE-ACTIVATING ENZYME"/>
    <property type="match status" value="1"/>
</dbReference>
<dbReference type="InterPro" id="IPR002372">
    <property type="entry name" value="PQQ_rpt_dom"/>
</dbReference>
<dbReference type="SMART" id="SM00564">
    <property type="entry name" value="PQQ"/>
    <property type="match status" value="4"/>
</dbReference>
<dbReference type="eggNOG" id="KOG1178">
    <property type="taxonomic scope" value="Eukaryota"/>
</dbReference>
<reference evidence="4" key="1">
    <citation type="submission" date="2016-11" db="UniProtKB">
        <authorList>
            <consortium name="WormBaseParasite"/>
        </authorList>
    </citation>
    <scope>IDENTIFICATION</scope>
</reference>
<dbReference type="WBParaSite" id="Csp11.Scaffold596.g5295.t1">
    <property type="protein sequence ID" value="Csp11.Scaffold596.g5295.t1"/>
    <property type="gene ID" value="Csp11.Scaffold596.g5295"/>
</dbReference>
<dbReference type="Gene3D" id="3.40.50.12780">
    <property type="entry name" value="N-terminal domain of ligase-like"/>
    <property type="match status" value="1"/>
</dbReference>
<dbReference type="eggNOG" id="KOG4649">
    <property type="taxonomic scope" value="Eukaryota"/>
</dbReference>
<feature type="domain" description="AMP-dependent synthetase/ligase" evidence="1">
    <location>
        <begin position="2"/>
        <end position="126"/>
    </location>
</feature>
<sequence>MAFHVGCTLILTPDSFRSEPHRMQKAIEEFRPTIAQFTSIVFEMLPSPDSLLSATTSLRILLIGGSHFPLEFINSIRSSDNGTRVFNVYGVTEVSCWATCYEVEIGCSEVLIGDPIDGTTLEIDSDGQLILGGPRQCYVNGQKAEKHETGDRIERRAERGLKITGRMDRLVKHKGIRVCLDHLTEISIREHPLTYFIHFKNRNLIQFISGPTTSNDFPYTKTIELNQNSSVLVTVIRVPELPINTSGKIDENELKKICDQYFGSNGIRELKKLIEKKMNIRLEEVMDKSFVSIGINSLLAAELSIHFGKQQDEVMRKMLDDQITIRQILNSFDDFQEKETRKKSNDMIEIVQKRQPKMKWAVDLHKCIDGNMLIIRDTMLVCASHSGIIVAVNPKTGDCLWRTNCGVRFECTPILVNEEIVIGCKGRGLCFLNSKSGELLSIQEYEEGFGIRSECAFDEEFIYFTTENGYFHAVDPKNRRSVFRESIEKRGGGTSVGPLVFSDNSIFATTTSGCLVKIIKRPTFHISFTKQFGPIFSKPLILDGNSLLITSVHGVLTIVNAENGKSKDTISLDNENCFCSPMAINEHLLVATQSGKCVLLNTVPKLQISKVFQFDLPGISFVKPLKLIGSYKNSHELLMMSKNGWILFAHLRNLNQFENVTAYPISNKEVFTSPEIIENENERIVLIAGRDDYLRAFYF</sequence>
<proteinExistence type="predicted"/>
<evidence type="ECO:0000313" key="3">
    <source>
        <dbReference type="Proteomes" id="UP000095282"/>
    </source>
</evidence>
<dbReference type="Pfam" id="PF13570">
    <property type="entry name" value="Beta-prop_ACSF4"/>
    <property type="match status" value="1"/>
</dbReference>
<dbReference type="SUPFAM" id="SSF50998">
    <property type="entry name" value="Quinoprotein alcohol dehydrogenase-like"/>
    <property type="match status" value="1"/>
</dbReference>
<name>A0A1I7TF07_9PELO</name>
<dbReference type="InterPro" id="IPR018391">
    <property type="entry name" value="PQQ_b-propeller_rpt"/>
</dbReference>
<protein>
    <submittedName>
        <fullName evidence="4">AMP-binding domain-containing protein</fullName>
    </submittedName>
</protein>